<reference evidence="2" key="1">
    <citation type="journal article" date="2019" name="Int. J. Syst. Evol. Microbiol.">
        <title>The Global Catalogue of Microorganisms (GCM) 10K type strain sequencing project: providing services to taxonomists for standard genome sequencing and annotation.</title>
        <authorList>
            <consortium name="The Broad Institute Genomics Platform"/>
            <consortium name="The Broad Institute Genome Sequencing Center for Infectious Disease"/>
            <person name="Wu L."/>
            <person name="Ma J."/>
        </authorList>
    </citation>
    <scope>NUCLEOTIDE SEQUENCE [LARGE SCALE GENOMIC DNA]</scope>
    <source>
        <strain evidence="2">JCM 18532</strain>
    </source>
</reference>
<name>A0ABP8ZFE0_9ACTN</name>
<organism evidence="1 2">
    <name type="scientific">Nocardioides endophyticus</name>
    <dbReference type="NCBI Taxonomy" id="1353775"/>
    <lineage>
        <taxon>Bacteria</taxon>
        <taxon>Bacillati</taxon>
        <taxon>Actinomycetota</taxon>
        <taxon>Actinomycetes</taxon>
        <taxon>Propionibacteriales</taxon>
        <taxon>Nocardioidaceae</taxon>
        <taxon>Nocardioides</taxon>
    </lineage>
</organism>
<dbReference type="EMBL" id="BAABKN010000030">
    <property type="protein sequence ID" value="GAA4754913.1"/>
    <property type="molecule type" value="Genomic_DNA"/>
</dbReference>
<accession>A0ABP8ZFE0</accession>
<sequence length="63" mass="6843">MDRKGEPEVRRVHVLTVSPALPATMLDQILTSTETTLLEHGADHVWIDPAEPPLAVVAAFPSD</sequence>
<protein>
    <submittedName>
        <fullName evidence="1">Uncharacterized protein</fullName>
    </submittedName>
</protein>
<dbReference type="Proteomes" id="UP001499882">
    <property type="component" value="Unassembled WGS sequence"/>
</dbReference>
<evidence type="ECO:0000313" key="2">
    <source>
        <dbReference type="Proteomes" id="UP001499882"/>
    </source>
</evidence>
<gene>
    <name evidence="1" type="ORF">GCM10023350_45470</name>
</gene>
<keyword evidence="2" id="KW-1185">Reference proteome</keyword>
<evidence type="ECO:0000313" key="1">
    <source>
        <dbReference type="EMBL" id="GAA4754913.1"/>
    </source>
</evidence>
<proteinExistence type="predicted"/>
<comment type="caution">
    <text evidence="1">The sequence shown here is derived from an EMBL/GenBank/DDBJ whole genome shotgun (WGS) entry which is preliminary data.</text>
</comment>